<sequence>MRSSGDVQLWSARGAPIAAASYLEGGIFTTKIGVWVPFANSILFLVPVPVTILNLLPYPHSISIPLPKSGTNFFLYAFARATHHQSCNFSNPGGVTSAVPAFRSRVIKRNEAQEKGICYRNFIKRTNGGCYFTSVFRESVDP</sequence>
<organism evidence="1 2">
    <name type="scientific">Eumeta variegata</name>
    <name type="common">Bagworm moth</name>
    <name type="synonym">Eumeta japonica</name>
    <dbReference type="NCBI Taxonomy" id="151549"/>
    <lineage>
        <taxon>Eukaryota</taxon>
        <taxon>Metazoa</taxon>
        <taxon>Ecdysozoa</taxon>
        <taxon>Arthropoda</taxon>
        <taxon>Hexapoda</taxon>
        <taxon>Insecta</taxon>
        <taxon>Pterygota</taxon>
        <taxon>Neoptera</taxon>
        <taxon>Endopterygota</taxon>
        <taxon>Lepidoptera</taxon>
        <taxon>Glossata</taxon>
        <taxon>Ditrysia</taxon>
        <taxon>Tineoidea</taxon>
        <taxon>Psychidae</taxon>
        <taxon>Oiketicinae</taxon>
        <taxon>Eumeta</taxon>
    </lineage>
</organism>
<accession>A0A4C1XRD6</accession>
<gene>
    <name evidence="1" type="ORF">EVAR_46140_1</name>
</gene>
<reference evidence="1 2" key="1">
    <citation type="journal article" date="2019" name="Commun. Biol.">
        <title>The bagworm genome reveals a unique fibroin gene that provides high tensile strength.</title>
        <authorList>
            <person name="Kono N."/>
            <person name="Nakamura H."/>
            <person name="Ohtoshi R."/>
            <person name="Tomita M."/>
            <person name="Numata K."/>
            <person name="Arakawa K."/>
        </authorList>
    </citation>
    <scope>NUCLEOTIDE SEQUENCE [LARGE SCALE GENOMIC DNA]</scope>
</reference>
<keyword evidence="2" id="KW-1185">Reference proteome</keyword>
<dbReference type="AlphaFoldDB" id="A0A4C1XRD6"/>
<dbReference type="Proteomes" id="UP000299102">
    <property type="component" value="Unassembled WGS sequence"/>
</dbReference>
<name>A0A4C1XRD6_EUMVA</name>
<comment type="caution">
    <text evidence="1">The sequence shown here is derived from an EMBL/GenBank/DDBJ whole genome shotgun (WGS) entry which is preliminary data.</text>
</comment>
<evidence type="ECO:0000313" key="2">
    <source>
        <dbReference type="Proteomes" id="UP000299102"/>
    </source>
</evidence>
<proteinExistence type="predicted"/>
<evidence type="ECO:0000313" key="1">
    <source>
        <dbReference type="EMBL" id="GBP65613.1"/>
    </source>
</evidence>
<dbReference type="EMBL" id="BGZK01000933">
    <property type="protein sequence ID" value="GBP65613.1"/>
    <property type="molecule type" value="Genomic_DNA"/>
</dbReference>
<protein>
    <submittedName>
        <fullName evidence="1">Uncharacterized protein</fullName>
    </submittedName>
</protein>